<protein>
    <submittedName>
        <fullName evidence="1">Uncharacterized protein</fullName>
    </submittedName>
</protein>
<dbReference type="RefSeq" id="WP_187713068.1">
    <property type="nucleotide sequence ID" value="NZ_CP060820.1"/>
</dbReference>
<dbReference type="Proteomes" id="UP000516018">
    <property type="component" value="Chromosome"/>
</dbReference>
<dbReference type="AlphaFoldDB" id="A0A7H0G016"/>
<reference evidence="1 2" key="1">
    <citation type="submission" date="2020-08" db="EMBL/GenBank/DDBJ databases">
        <title>Lysobacter sp. II4 sp. nov., isolated from soil.</title>
        <authorList>
            <person name="Woo C.Y."/>
            <person name="Kim J."/>
        </authorList>
    </citation>
    <scope>NUCLEOTIDE SEQUENCE [LARGE SCALE GENOMIC DNA]</scope>
    <source>
        <strain evidence="1 2">II4</strain>
    </source>
</reference>
<evidence type="ECO:0000313" key="2">
    <source>
        <dbReference type="Proteomes" id="UP000516018"/>
    </source>
</evidence>
<dbReference type="EMBL" id="CP060820">
    <property type="protein sequence ID" value="QNP41632.1"/>
    <property type="molecule type" value="Genomic_DNA"/>
</dbReference>
<gene>
    <name evidence="1" type="ORF">H8B22_05340</name>
</gene>
<evidence type="ECO:0000313" key="1">
    <source>
        <dbReference type="EMBL" id="QNP41632.1"/>
    </source>
</evidence>
<keyword evidence="2" id="KW-1185">Reference proteome</keyword>
<organism evidence="1 2">
    <name type="scientific">Agrilutibacter terrestris</name>
    <dbReference type="NCBI Taxonomy" id="2865112"/>
    <lineage>
        <taxon>Bacteria</taxon>
        <taxon>Pseudomonadati</taxon>
        <taxon>Pseudomonadota</taxon>
        <taxon>Gammaproteobacteria</taxon>
        <taxon>Lysobacterales</taxon>
        <taxon>Lysobacteraceae</taxon>
        <taxon>Agrilutibacter</taxon>
    </lineage>
</organism>
<proteinExistence type="predicted"/>
<dbReference type="KEGG" id="lsx:H8B22_05340"/>
<accession>A0A7H0G016</accession>
<sequence>MNTKSPQPPSPAAFAPQWTSQELADAVPRPLSELITPALVQFAAAREAANGVALSPWAFDWRRRDDLPAFRVR</sequence>
<name>A0A7H0G016_9GAMM</name>